<evidence type="ECO:0000256" key="3">
    <source>
        <dbReference type="ARBA" id="ARBA00022729"/>
    </source>
</evidence>
<comment type="similarity">
    <text evidence="1">Belongs to the bacterial solute-binding protein 1 family.</text>
</comment>
<proteinExistence type="inferred from homology"/>
<dbReference type="PANTHER" id="PTHR43649">
    <property type="entry name" value="ARABINOSE-BINDING PROTEIN-RELATED"/>
    <property type="match status" value="1"/>
</dbReference>
<dbReference type="InterPro" id="IPR006059">
    <property type="entry name" value="SBP"/>
</dbReference>
<keyword evidence="2" id="KW-0813">Transport</keyword>
<dbReference type="PANTHER" id="PTHR43649:SF34">
    <property type="entry name" value="ABC TRANSPORTER PERIPLASMIC-BINDING PROTEIN YCJN-RELATED"/>
    <property type="match status" value="1"/>
</dbReference>
<dbReference type="STRING" id="1555112.LIP_0422"/>
<dbReference type="Gene3D" id="3.40.190.10">
    <property type="entry name" value="Periplasmic binding protein-like II"/>
    <property type="match status" value="2"/>
</dbReference>
<accession>A0A0K2SHI3</accession>
<gene>
    <name evidence="5" type="ORF">LIP_0422</name>
</gene>
<evidence type="ECO:0000313" key="6">
    <source>
        <dbReference type="Proteomes" id="UP000065807"/>
    </source>
</evidence>
<evidence type="ECO:0000256" key="2">
    <source>
        <dbReference type="ARBA" id="ARBA00022448"/>
    </source>
</evidence>
<evidence type="ECO:0000313" key="5">
    <source>
        <dbReference type="EMBL" id="BAS26279.1"/>
    </source>
</evidence>
<keyword evidence="3 4" id="KW-0732">Signal</keyword>
<dbReference type="Proteomes" id="UP000065807">
    <property type="component" value="Chromosome"/>
</dbReference>
<dbReference type="InterPro" id="IPR050490">
    <property type="entry name" value="Bact_solute-bd_prot1"/>
</dbReference>
<evidence type="ECO:0000256" key="4">
    <source>
        <dbReference type="SAM" id="SignalP"/>
    </source>
</evidence>
<keyword evidence="6" id="KW-1185">Reference proteome</keyword>
<evidence type="ECO:0000256" key="1">
    <source>
        <dbReference type="ARBA" id="ARBA00008520"/>
    </source>
</evidence>
<protein>
    <submittedName>
        <fullName evidence="5">ABC transporter substrate-binding protein</fullName>
    </submittedName>
</protein>
<feature type="signal peptide" evidence="4">
    <location>
        <begin position="1"/>
        <end position="17"/>
    </location>
</feature>
<sequence length="414" mass="45314">MVLTLALCLNLSSVVTAQSTQITFQMLLQGGDIVANQIRDIVAQFEAKNPDIDVDIVFVPGTSGDLHTRLVTQFAARDRTVDVMSIDVIWPPSFARAGWLEPLDSYVDSEDVARYTPGAIDAVTIDGRLYAIPWYYDVGLLYYRTDLLEKYGFEPPTTWDELKAQSAAITRGEGDPVLNGLLFQGARIEALTDTYLEMLWGMGGDVLGENGRVILDDGKGLAALELLLSMVNEGVTPRGIVEQATDTTRLNFQAGRAVFLRNWTYAWALFNGSDSTVRGKVGISTLPSNAGYPTASTLGGWFLAINATSDSKEAAWRFVEFMTDTQAQKLMGARLSYLPSLLSVYGDPEVLDVNPQFQDLLPVVESARARPAVPEYAEISAAMQTALNAALAGQIRAEEAVQRMVQDIRRILGR</sequence>
<dbReference type="Pfam" id="PF01547">
    <property type="entry name" value="SBP_bac_1"/>
    <property type="match status" value="1"/>
</dbReference>
<feature type="chain" id="PRO_5005486930" evidence="4">
    <location>
        <begin position="18"/>
        <end position="414"/>
    </location>
</feature>
<reference evidence="6" key="1">
    <citation type="submission" date="2015-07" db="EMBL/GenBank/DDBJ databases">
        <title>Complete genome sequence and phylogenetic analysis of Limnochorda pilosa.</title>
        <authorList>
            <person name="Watanabe M."/>
            <person name="Kojima H."/>
            <person name="Fukui M."/>
        </authorList>
    </citation>
    <scope>NUCLEOTIDE SEQUENCE [LARGE SCALE GENOMIC DNA]</scope>
    <source>
        <strain evidence="6">HC45</strain>
    </source>
</reference>
<dbReference type="CDD" id="cd14750">
    <property type="entry name" value="PBP2_TMBP"/>
    <property type="match status" value="1"/>
</dbReference>
<organism evidence="5 6">
    <name type="scientific">Limnochorda pilosa</name>
    <dbReference type="NCBI Taxonomy" id="1555112"/>
    <lineage>
        <taxon>Bacteria</taxon>
        <taxon>Bacillati</taxon>
        <taxon>Bacillota</taxon>
        <taxon>Limnochordia</taxon>
        <taxon>Limnochordales</taxon>
        <taxon>Limnochordaceae</taxon>
        <taxon>Limnochorda</taxon>
    </lineage>
</organism>
<dbReference type="EMBL" id="AP014924">
    <property type="protein sequence ID" value="BAS26279.1"/>
    <property type="molecule type" value="Genomic_DNA"/>
</dbReference>
<dbReference type="AlphaFoldDB" id="A0A0K2SHI3"/>
<dbReference type="SUPFAM" id="SSF53850">
    <property type="entry name" value="Periplasmic binding protein-like II"/>
    <property type="match status" value="1"/>
</dbReference>
<reference evidence="6" key="2">
    <citation type="journal article" date="2016" name="Int. J. Syst. Evol. Microbiol.">
        <title>Complete genome sequence and cell structure of Limnochorda pilosa, a Gram-negative spore-former within the phylum Firmicutes.</title>
        <authorList>
            <person name="Watanabe M."/>
            <person name="Kojima H."/>
            <person name="Fukui M."/>
        </authorList>
    </citation>
    <scope>NUCLEOTIDE SEQUENCE [LARGE SCALE GENOMIC DNA]</scope>
    <source>
        <strain evidence="6">HC45</strain>
    </source>
</reference>
<name>A0A0K2SHI3_LIMPI</name>
<dbReference type="KEGG" id="lpil:LIP_0422"/>